<evidence type="ECO:0000313" key="4">
    <source>
        <dbReference type="Proteomes" id="UP001189429"/>
    </source>
</evidence>
<evidence type="ECO:0000256" key="1">
    <source>
        <dbReference type="SAM" id="MobiDB-lite"/>
    </source>
</evidence>
<feature type="region of interest" description="Disordered" evidence="1">
    <location>
        <begin position="119"/>
        <end position="138"/>
    </location>
</feature>
<evidence type="ECO:0000313" key="3">
    <source>
        <dbReference type="EMBL" id="CAK0871233.1"/>
    </source>
</evidence>
<gene>
    <name evidence="3" type="ORF">PCOR1329_LOCUS57127</name>
</gene>
<dbReference type="EMBL" id="CAUYUJ010017048">
    <property type="protein sequence ID" value="CAK0871233.1"/>
    <property type="molecule type" value="Genomic_DNA"/>
</dbReference>
<feature type="signal peptide" evidence="2">
    <location>
        <begin position="1"/>
        <end position="20"/>
    </location>
</feature>
<organism evidence="3 4">
    <name type="scientific">Prorocentrum cordatum</name>
    <dbReference type="NCBI Taxonomy" id="2364126"/>
    <lineage>
        <taxon>Eukaryota</taxon>
        <taxon>Sar</taxon>
        <taxon>Alveolata</taxon>
        <taxon>Dinophyceae</taxon>
        <taxon>Prorocentrales</taxon>
        <taxon>Prorocentraceae</taxon>
        <taxon>Prorocentrum</taxon>
    </lineage>
</organism>
<dbReference type="Proteomes" id="UP001189429">
    <property type="component" value="Unassembled WGS sequence"/>
</dbReference>
<sequence>MAPCLLRLCALAALLRPCGAAEPAAPGQPAAGWPGLRRPGAPAAALAGVRRAAQAPTAGGWRPQTALPAAALGVQTLLRDDHADVQDMLLQPVPPSVEAPLSQLQGGLGGRGRLQSLAQRQPVHQSGAPRESNSGLACPGNCQAHDARRRRTAELAGDLSPAGPCMAEWWCGQWVL</sequence>
<evidence type="ECO:0000256" key="2">
    <source>
        <dbReference type="SAM" id="SignalP"/>
    </source>
</evidence>
<keyword evidence="4" id="KW-1185">Reference proteome</keyword>
<accession>A0ABN9VDV0</accession>
<name>A0ABN9VDV0_9DINO</name>
<reference evidence="3" key="1">
    <citation type="submission" date="2023-10" db="EMBL/GenBank/DDBJ databases">
        <authorList>
            <person name="Chen Y."/>
            <person name="Shah S."/>
            <person name="Dougan E. K."/>
            <person name="Thang M."/>
            <person name="Chan C."/>
        </authorList>
    </citation>
    <scope>NUCLEOTIDE SEQUENCE [LARGE SCALE GENOMIC DNA]</scope>
</reference>
<comment type="caution">
    <text evidence="3">The sequence shown here is derived from an EMBL/GenBank/DDBJ whole genome shotgun (WGS) entry which is preliminary data.</text>
</comment>
<proteinExistence type="predicted"/>
<protein>
    <submittedName>
        <fullName evidence="3">Uncharacterized protein</fullName>
    </submittedName>
</protein>
<feature type="chain" id="PRO_5045791868" evidence="2">
    <location>
        <begin position="21"/>
        <end position="176"/>
    </location>
</feature>
<keyword evidence="2" id="KW-0732">Signal</keyword>